<dbReference type="PaxDb" id="3708-A0A078FD36"/>
<dbReference type="Proteomes" id="UP000028999">
    <property type="component" value="Unassembled WGS sequence"/>
</dbReference>
<evidence type="ECO:0000313" key="2">
    <source>
        <dbReference type="Proteomes" id="UP000028999"/>
    </source>
</evidence>
<evidence type="ECO:0000313" key="1">
    <source>
        <dbReference type="EMBL" id="CDY10887.1"/>
    </source>
</evidence>
<organism evidence="1 2">
    <name type="scientific">Brassica napus</name>
    <name type="common">Rape</name>
    <dbReference type="NCBI Taxonomy" id="3708"/>
    <lineage>
        <taxon>Eukaryota</taxon>
        <taxon>Viridiplantae</taxon>
        <taxon>Streptophyta</taxon>
        <taxon>Embryophyta</taxon>
        <taxon>Tracheophyta</taxon>
        <taxon>Spermatophyta</taxon>
        <taxon>Magnoliopsida</taxon>
        <taxon>eudicotyledons</taxon>
        <taxon>Gunneridae</taxon>
        <taxon>Pentapetalae</taxon>
        <taxon>rosids</taxon>
        <taxon>malvids</taxon>
        <taxon>Brassicales</taxon>
        <taxon>Brassicaceae</taxon>
        <taxon>Brassiceae</taxon>
        <taxon>Brassica</taxon>
    </lineage>
</organism>
<sequence length="42" mass="4988">MIFTSCLALAVDEFPSWIEKNFLQTSKYIRRVIKGYCYEILP</sequence>
<name>A0A078FD36_BRANA</name>
<gene>
    <name evidence="1" type="primary">BnaC01g15020D</name>
    <name evidence="1" type="ORF">GSBRNA2T00048785001</name>
</gene>
<dbReference type="AlphaFoldDB" id="A0A078FD36"/>
<accession>A0A078FD36</accession>
<proteinExistence type="predicted"/>
<reference evidence="1 2" key="1">
    <citation type="journal article" date="2014" name="Science">
        <title>Plant genetics. Early allopolyploid evolution in the post-Neolithic Brassica napus oilseed genome.</title>
        <authorList>
            <person name="Chalhoub B."/>
            <person name="Denoeud F."/>
            <person name="Liu S."/>
            <person name="Parkin I.A."/>
            <person name="Tang H."/>
            <person name="Wang X."/>
            <person name="Chiquet J."/>
            <person name="Belcram H."/>
            <person name="Tong C."/>
            <person name="Samans B."/>
            <person name="Correa M."/>
            <person name="Da Silva C."/>
            <person name="Just J."/>
            <person name="Falentin C."/>
            <person name="Koh C.S."/>
            <person name="Le Clainche I."/>
            <person name="Bernard M."/>
            <person name="Bento P."/>
            <person name="Noel B."/>
            <person name="Labadie K."/>
            <person name="Alberti A."/>
            <person name="Charles M."/>
            <person name="Arnaud D."/>
            <person name="Guo H."/>
            <person name="Daviaud C."/>
            <person name="Alamery S."/>
            <person name="Jabbari K."/>
            <person name="Zhao M."/>
            <person name="Edger P.P."/>
            <person name="Chelaifa H."/>
            <person name="Tack D."/>
            <person name="Lassalle G."/>
            <person name="Mestiri I."/>
            <person name="Schnel N."/>
            <person name="Le Paslier M.C."/>
            <person name="Fan G."/>
            <person name="Renault V."/>
            <person name="Bayer P.E."/>
            <person name="Golicz A.A."/>
            <person name="Manoli S."/>
            <person name="Lee T.H."/>
            <person name="Thi V.H."/>
            <person name="Chalabi S."/>
            <person name="Hu Q."/>
            <person name="Fan C."/>
            <person name="Tollenaere R."/>
            <person name="Lu Y."/>
            <person name="Battail C."/>
            <person name="Shen J."/>
            <person name="Sidebottom C.H."/>
            <person name="Wang X."/>
            <person name="Canaguier A."/>
            <person name="Chauveau A."/>
            <person name="Berard A."/>
            <person name="Deniot G."/>
            <person name="Guan M."/>
            <person name="Liu Z."/>
            <person name="Sun F."/>
            <person name="Lim Y.P."/>
            <person name="Lyons E."/>
            <person name="Town C.D."/>
            <person name="Bancroft I."/>
            <person name="Wang X."/>
            <person name="Meng J."/>
            <person name="Ma J."/>
            <person name="Pires J.C."/>
            <person name="King G.J."/>
            <person name="Brunel D."/>
            <person name="Delourme R."/>
            <person name="Renard M."/>
            <person name="Aury J.M."/>
            <person name="Adams K.L."/>
            <person name="Batley J."/>
            <person name="Snowdon R.J."/>
            <person name="Tost J."/>
            <person name="Edwards D."/>
            <person name="Zhou Y."/>
            <person name="Hua W."/>
            <person name="Sharpe A.G."/>
            <person name="Paterson A.H."/>
            <person name="Guan C."/>
            <person name="Wincker P."/>
        </authorList>
    </citation>
    <scope>NUCLEOTIDE SEQUENCE [LARGE SCALE GENOMIC DNA]</scope>
    <source>
        <strain evidence="2">cv. Darmor-bzh</strain>
    </source>
</reference>
<keyword evidence="2" id="KW-1185">Reference proteome</keyword>
<dbReference type="Gramene" id="CDY10887">
    <property type="protein sequence ID" value="CDY10887"/>
    <property type="gene ID" value="GSBRNA2T00048785001"/>
</dbReference>
<dbReference type="EMBL" id="LK032007">
    <property type="protein sequence ID" value="CDY10887.1"/>
    <property type="molecule type" value="Genomic_DNA"/>
</dbReference>
<protein>
    <submittedName>
        <fullName evidence="1">BnaC01g15020D protein</fullName>
    </submittedName>
</protein>